<name>A0A1Q9JKR1_9FIRM</name>
<sequence>MLSGAQAMVKCLEEEGIKTVFGYPGVAIAPFYDGLHDSEIEHVLVRGEQSAGHAASGMARISRRPAVCVTTSGPGATNLITALATAYADSIPIIAITGQVDSSLLGRDVFQEADITGATESFTKYRYLVSNVNDIPRIFKEAFYIANTGRKGPVLIDIPVDIQRATMTKEFNYSDIEVRIRGYKPPSAGGNRQQMRKVVAAINKSKHPLICAGGGVILGNGEEQVTRFCEKNQIPLVHTMMGMGVMPKNHPLYFGMLGNNGKPYANKAVSKSDLLIIVGARVADRAVAKPKNLENKLKIIHIDIDTAEIGKNLGPTLPLVGDVRDIFSQLLKEDIHIDTAEWVRELEDIKHGTVDTRVFSSELVNPNLLVQTLSEKMDEDAIYVADVGQNQLWSADNYVMKKGRFLTTGGMGTMGYSVAAAIGAKMCAPDRQVVAVCGDGAFQMSMNELATARVNDVPLKVVIVRNRVLGLVREYQMNTYKSRYEGISLYDLPRYDKIAEAYDMEYLHIENNSEVEQQVEKFLSMNEPCLMVAEVDDENNVK</sequence>
<evidence type="ECO:0000313" key="13">
    <source>
        <dbReference type="EMBL" id="OLR56735.1"/>
    </source>
</evidence>
<comment type="caution">
    <text evidence="13">The sequence shown here is derived from an EMBL/GenBank/DDBJ whole genome shotgun (WGS) entry which is preliminary data.</text>
</comment>
<dbReference type="GO" id="GO:0009099">
    <property type="term" value="P:L-valine biosynthetic process"/>
    <property type="evidence" value="ECO:0007669"/>
    <property type="project" value="UniProtKB-UniPathway"/>
</dbReference>
<protein>
    <recommendedName>
        <fullName evidence="4 9">Acetolactate synthase</fullName>
        <ecNumber evidence="4 9">2.2.1.6</ecNumber>
    </recommendedName>
</protein>
<evidence type="ECO:0000259" key="12">
    <source>
        <dbReference type="Pfam" id="PF02776"/>
    </source>
</evidence>
<evidence type="ECO:0000256" key="6">
    <source>
        <dbReference type="ARBA" id="ARBA00023052"/>
    </source>
</evidence>
<evidence type="ECO:0000256" key="5">
    <source>
        <dbReference type="ARBA" id="ARBA00022605"/>
    </source>
</evidence>
<evidence type="ECO:0000256" key="7">
    <source>
        <dbReference type="ARBA" id="ARBA00023304"/>
    </source>
</evidence>
<dbReference type="GO" id="GO:0009097">
    <property type="term" value="P:isoleucine biosynthetic process"/>
    <property type="evidence" value="ECO:0007669"/>
    <property type="project" value="UniProtKB-UniPathway"/>
</dbReference>
<dbReference type="SUPFAM" id="SSF52467">
    <property type="entry name" value="DHS-like NAD/FAD-binding domain"/>
    <property type="match status" value="1"/>
</dbReference>
<dbReference type="GO" id="GO:0050660">
    <property type="term" value="F:flavin adenine dinucleotide binding"/>
    <property type="evidence" value="ECO:0007669"/>
    <property type="project" value="InterPro"/>
</dbReference>
<dbReference type="InterPro" id="IPR045229">
    <property type="entry name" value="TPP_enz"/>
</dbReference>
<dbReference type="GO" id="GO:0000287">
    <property type="term" value="F:magnesium ion binding"/>
    <property type="evidence" value="ECO:0007669"/>
    <property type="project" value="UniProtKB-UniRule"/>
</dbReference>
<dbReference type="NCBIfam" id="TIGR00118">
    <property type="entry name" value="acolac_lg"/>
    <property type="match status" value="1"/>
</dbReference>
<feature type="domain" description="Thiamine pyrophosphate enzyme central" evidence="10">
    <location>
        <begin position="196"/>
        <end position="330"/>
    </location>
</feature>
<keyword evidence="5 9" id="KW-0028">Amino-acid biosynthesis</keyword>
<comment type="cofactor">
    <cofactor evidence="9">
        <name>Mg(2+)</name>
        <dbReference type="ChEBI" id="CHEBI:18420"/>
    </cofactor>
    <text evidence="9">Binds 1 Mg(2+) ion per subunit.</text>
</comment>
<dbReference type="UniPathway" id="UPA00049">
    <property type="reaction ID" value="UER00059"/>
</dbReference>
<dbReference type="FunFam" id="3.40.50.970:FF:000007">
    <property type="entry name" value="Acetolactate synthase"/>
    <property type="match status" value="1"/>
</dbReference>
<evidence type="ECO:0000313" key="14">
    <source>
        <dbReference type="Proteomes" id="UP000187404"/>
    </source>
</evidence>
<proteinExistence type="inferred from homology"/>
<evidence type="ECO:0000259" key="11">
    <source>
        <dbReference type="Pfam" id="PF02775"/>
    </source>
</evidence>
<dbReference type="GO" id="GO:0005948">
    <property type="term" value="C:acetolactate synthase complex"/>
    <property type="evidence" value="ECO:0007669"/>
    <property type="project" value="TreeGrafter"/>
</dbReference>
<evidence type="ECO:0000256" key="4">
    <source>
        <dbReference type="ARBA" id="ARBA00013145"/>
    </source>
</evidence>
<keyword evidence="9" id="KW-0479">Metal-binding</keyword>
<dbReference type="OrthoDB" id="4494979at2"/>
<dbReference type="InterPro" id="IPR012000">
    <property type="entry name" value="Thiamin_PyroP_enz_cen_dom"/>
</dbReference>
<dbReference type="Pfam" id="PF00205">
    <property type="entry name" value="TPP_enzyme_M"/>
    <property type="match status" value="1"/>
</dbReference>
<dbReference type="InterPro" id="IPR029061">
    <property type="entry name" value="THDP-binding"/>
</dbReference>
<keyword evidence="7 9" id="KW-0100">Branched-chain amino acid biosynthesis</keyword>
<keyword evidence="14" id="KW-1185">Reference proteome</keyword>
<dbReference type="Gene3D" id="3.40.50.970">
    <property type="match status" value="2"/>
</dbReference>
<organism evidence="13 14">
    <name type="scientific">Hornefia porci</name>
    <dbReference type="NCBI Taxonomy" id="2652292"/>
    <lineage>
        <taxon>Bacteria</taxon>
        <taxon>Bacillati</taxon>
        <taxon>Bacillota</taxon>
        <taxon>Clostridia</taxon>
        <taxon>Peptostreptococcales</taxon>
        <taxon>Anaerovoracaceae</taxon>
        <taxon>Hornefia</taxon>
    </lineage>
</organism>
<accession>A0A1Q9JKR1</accession>
<feature type="domain" description="Thiamine pyrophosphate enzyme N-terminal TPP-binding" evidence="12">
    <location>
        <begin position="3"/>
        <end position="115"/>
    </location>
</feature>
<evidence type="ECO:0000256" key="1">
    <source>
        <dbReference type="ARBA" id="ARBA00004974"/>
    </source>
</evidence>
<dbReference type="PROSITE" id="PS00187">
    <property type="entry name" value="TPP_ENZYMES"/>
    <property type="match status" value="1"/>
</dbReference>
<comment type="pathway">
    <text evidence="2 9">Amino-acid biosynthesis; L-valine biosynthesis; L-valine from pyruvate: step 1/4.</text>
</comment>
<dbReference type="PANTHER" id="PTHR18968:SF13">
    <property type="entry name" value="ACETOLACTATE SYNTHASE CATALYTIC SUBUNIT, MITOCHONDRIAL"/>
    <property type="match status" value="1"/>
</dbReference>
<dbReference type="EMBL" id="MJIE01000001">
    <property type="protein sequence ID" value="OLR56735.1"/>
    <property type="molecule type" value="Genomic_DNA"/>
</dbReference>
<dbReference type="InterPro" id="IPR012001">
    <property type="entry name" value="Thiamin_PyroP_enz_TPP-bd_dom"/>
</dbReference>
<comment type="catalytic activity">
    <reaction evidence="8 9">
        <text>2 pyruvate + H(+) = (2S)-2-acetolactate + CO2</text>
        <dbReference type="Rhea" id="RHEA:25249"/>
        <dbReference type="ChEBI" id="CHEBI:15361"/>
        <dbReference type="ChEBI" id="CHEBI:15378"/>
        <dbReference type="ChEBI" id="CHEBI:16526"/>
        <dbReference type="ChEBI" id="CHEBI:58476"/>
        <dbReference type="EC" id="2.2.1.6"/>
    </reaction>
</comment>
<comment type="cofactor">
    <cofactor evidence="9">
        <name>thiamine diphosphate</name>
        <dbReference type="ChEBI" id="CHEBI:58937"/>
    </cofactor>
    <text evidence="9">Binds 1 thiamine pyrophosphate per subunit.</text>
</comment>
<dbReference type="UniPathway" id="UPA00047">
    <property type="reaction ID" value="UER00055"/>
</dbReference>
<dbReference type="GO" id="GO:0030976">
    <property type="term" value="F:thiamine pyrophosphate binding"/>
    <property type="evidence" value="ECO:0007669"/>
    <property type="project" value="UniProtKB-UniRule"/>
</dbReference>
<keyword evidence="9" id="KW-0808">Transferase</keyword>
<dbReference type="AlphaFoldDB" id="A0A1Q9JKR1"/>
<feature type="domain" description="Thiamine pyrophosphate enzyme TPP-binding" evidence="11">
    <location>
        <begin position="386"/>
        <end position="531"/>
    </location>
</feature>
<dbReference type="EC" id="2.2.1.6" evidence="4 9"/>
<evidence type="ECO:0000256" key="9">
    <source>
        <dbReference type="RuleBase" id="RU003591"/>
    </source>
</evidence>
<gene>
    <name evidence="13" type="ORF">BHK98_12075</name>
</gene>
<dbReference type="CDD" id="cd07035">
    <property type="entry name" value="TPP_PYR_POX_like"/>
    <property type="match status" value="1"/>
</dbReference>
<dbReference type="Pfam" id="PF02776">
    <property type="entry name" value="TPP_enzyme_N"/>
    <property type="match status" value="1"/>
</dbReference>
<dbReference type="Proteomes" id="UP000187404">
    <property type="component" value="Unassembled WGS sequence"/>
</dbReference>
<evidence type="ECO:0000256" key="8">
    <source>
        <dbReference type="ARBA" id="ARBA00048670"/>
    </source>
</evidence>
<dbReference type="InterPro" id="IPR011766">
    <property type="entry name" value="TPP_enzyme_TPP-bd"/>
</dbReference>
<keyword evidence="9" id="KW-0460">Magnesium</keyword>
<dbReference type="PANTHER" id="PTHR18968">
    <property type="entry name" value="THIAMINE PYROPHOSPHATE ENZYMES"/>
    <property type="match status" value="1"/>
</dbReference>
<comment type="pathway">
    <text evidence="1 9">Amino-acid biosynthesis; L-isoleucine biosynthesis; L-isoleucine from 2-oxobutanoate: step 1/4.</text>
</comment>
<dbReference type="SUPFAM" id="SSF52518">
    <property type="entry name" value="Thiamin diphosphate-binding fold (THDP-binding)"/>
    <property type="match status" value="2"/>
</dbReference>
<reference evidence="13 14" key="1">
    <citation type="journal article" date="2016" name="Appl. Environ. Microbiol.">
        <title>Function and Phylogeny of Bacterial Butyryl Coenzyme A:Acetate Transferases and Their Diversity in the Proximal Colon of Swine.</title>
        <authorList>
            <person name="Trachsel J."/>
            <person name="Bayles D.O."/>
            <person name="Looft T."/>
            <person name="Levine U.Y."/>
            <person name="Allen H.K."/>
        </authorList>
    </citation>
    <scope>NUCLEOTIDE SEQUENCE [LARGE SCALE GENOMIC DNA]</scope>
    <source>
        <strain evidence="13 14">68-3-10</strain>
    </source>
</reference>
<keyword evidence="6 9" id="KW-0786">Thiamine pyrophosphate</keyword>
<dbReference type="InterPro" id="IPR000399">
    <property type="entry name" value="TPP-bd_CS"/>
</dbReference>
<dbReference type="RefSeq" id="WP_075714596.1">
    <property type="nucleotide sequence ID" value="NZ_MJIE01000001.1"/>
</dbReference>
<dbReference type="STRING" id="1261640.BHK98_12075"/>
<dbReference type="Pfam" id="PF02775">
    <property type="entry name" value="TPP_enzyme_C"/>
    <property type="match status" value="1"/>
</dbReference>
<evidence type="ECO:0000259" key="10">
    <source>
        <dbReference type="Pfam" id="PF00205"/>
    </source>
</evidence>
<evidence type="ECO:0000256" key="2">
    <source>
        <dbReference type="ARBA" id="ARBA00005025"/>
    </source>
</evidence>
<dbReference type="InterPro" id="IPR012846">
    <property type="entry name" value="Acetolactate_synth_lsu"/>
</dbReference>
<evidence type="ECO:0000256" key="3">
    <source>
        <dbReference type="ARBA" id="ARBA00007812"/>
    </source>
</evidence>
<dbReference type="GO" id="GO:0003984">
    <property type="term" value="F:acetolactate synthase activity"/>
    <property type="evidence" value="ECO:0007669"/>
    <property type="project" value="UniProtKB-EC"/>
</dbReference>
<comment type="similarity">
    <text evidence="3 9">Belongs to the TPP enzyme family.</text>
</comment>
<dbReference type="Gene3D" id="3.40.50.1220">
    <property type="entry name" value="TPP-binding domain"/>
    <property type="match status" value="1"/>
</dbReference>
<dbReference type="InterPro" id="IPR029035">
    <property type="entry name" value="DHS-like_NAD/FAD-binding_dom"/>
</dbReference>